<accession>A0ABV2KZH8</accession>
<evidence type="ECO:0000313" key="3">
    <source>
        <dbReference type="Proteomes" id="UP001549167"/>
    </source>
</evidence>
<dbReference type="InterPro" id="IPR006640">
    <property type="entry name" value="SprT-like_domain"/>
</dbReference>
<dbReference type="NCBIfam" id="NF003339">
    <property type="entry name" value="PRK04351.1"/>
    <property type="match status" value="1"/>
</dbReference>
<dbReference type="Gene3D" id="3.30.2010.10">
    <property type="entry name" value="Metalloproteases ('zincins'), catalytic domain"/>
    <property type="match status" value="1"/>
</dbReference>
<dbReference type="SMART" id="SM00731">
    <property type="entry name" value="SprT"/>
    <property type="match status" value="1"/>
</dbReference>
<reference evidence="2 3" key="1">
    <citation type="submission" date="2024-06" db="EMBL/GenBank/DDBJ databases">
        <title>Genomic Encyclopedia of Type Strains, Phase IV (KMG-IV): sequencing the most valuable type-strain genomes for metagenomic binning, comparative biology and taxonomic classification.</title>
        <authorList>
            <person name="Goeker M."/>
        </authorList>
    </citation>
    <scope>NUCLEOTIDE SEQUENCE [LARGE SCALE GENOMIC DNA]</scope>
    <source>
        <strain evidence="2 3">DSM 23520</strain>
    </source>
</reference>
<proteinExistence type="predicted"/>
<dbReference type="EMBL" id="JBEPMX010000010">
    <property type="protein sequence ID" value="MET3683965.1"/>
    <property type="molecule type" value="Genomic_DNA"/>
</dbReference>
<dbReference type="Proteomes" id="UP001549167">
    <property type="component" value="Unassembled WGS sequence"/>
</dbReference>
<sequence>MDQQTLEQLTNELSEQYFHKPFLDHVTFNRRLRTTGGRYIPAKRVIEINPKYVTELGEDALKGIIKHELCHYHLHIEDKPYHHRSAEFRRLLQVTGAPRFCGPLPSEATKKRVIYQCKDCRAQFERKRRMDTKRFRCGRCGGRIKEI</sequence>
<organism evidence="2 3">
    <name type="scientific">Alkalibacillus flavidus</name>
    <dbReference type="NCBI Taxonomy" id="546021"/>
    <lineage>
        <taxon>Bacteria</taxon>
        <taxon>Bacillati</taxon>
        <taxon>Bacillota</taxon>
        <taxon>Bacilli</taxon>
        <taxon>Bacillales</taxon>
        <taxon>Bacillaceae</taxon>
        <taxon>Alkalibacillus</taxon>
    </lineage>
</organism>
<name>A0ABV2KZH8_9BACI</name>
<dbReference type="RefSeq" id="WP_354220867.1">
    <property type="nucleotide sequence ID" value="NZ_JBEPMX010000010.1"/>
</dbReference>
<dbReference type="InterPro" id="IPR035240">
    <property type="entry name" value="SprT_Zn_ribbon"/>
</dbReference>
<feature type="domain" description="SprT-like" evidence="1">
    <location>
        <begin position="4"/>
        <end position="147"/>
    </location>
</feature>
<evidence type="ECO:0000313" key="2">
    <source>
        <dbReference type="EMBL" id="MET3683965.1"/>
    </source>
</evidence>
<evidence type="ECO:0000259" key="1">
    <source>
        <dbReference type="SMART" id="SM00731"/>
    </source>
</evidence>
<keyword evidence="3" id="KW-1185">Reference proteome</keyword>
<comment type="caution">
    <text evidence="2">The sequence shown here is derived from an EMBL/GenBank/DDBJ whole genome shotgun (WGS) entry which is preliminary data.</text>
</comment>
<protein>
    <submittedName>
        <fullName evidence="2">SprT-like protein</fullName>
    </submittedName>
</protein>
<dbReference type="Pfam" id="PF17283">
    <property type="entry name" value="Zn_ribbon_SprT"/>
    <property type="match status" value="1"/>
</dbReference>
<gene>
    <name evidence="2" type="ORF">ABID56_002081</name>
</gene>
<dbReference type="Pfam" id="PF10263">
    <property type="entry name" value="SprT-like"/>
    <property type="match status" value="1"/>
</dbReference>